<dbReference type="InterPro" id="IPR036397">
    <property type="entry name" value="RNaseH_sf"/>
</dbReference>
<comment type="caution">
    <text evidence="4">The sequence shown here is derived from an EMBL/GenBank/DDBJ whole genome shotgun (WGS) entry which is preliminary data.</text>
</comment>
<evidence type="ECO:0000256" key="2">
    <source>
        <dbReference type="SAM" id="MobiDB-lite"/>
    </source>
</evidence>
<proteinExistence type="predicted"/>
<organism evidence="4 5">
    <name type="scientific">Petrolisthes cinctipes</name>
    <name type="common">Flat porcelain crab</name>
    <dbReference type="NCBI Taxonomy" id="88211"/>
    <lineage>
        <taxon>Eukaryota</taxon>
        <taxon>Metazoa</taxon>
        <taxon>Ecdysozoa</taxon>
        <taxon>Arthropoda</taxon>
        <taxon>Crustacea</taxon>
        <taxon>Multicrustacea</taxon>
        <taxon>Malacostraca</taxon>
        <taxon>Eumalacostraca</taxon>
        <taxon>Eucarida</taxon>
        <taxon>Decapoda</taxon>
        <taxon>Pleocyemata</taxon>
        <taxon>Anomura</taxon>
        <taxon>Galatheoidea</taxon>
        <taxon>Porcellanidae</taxon>
        <taxon>Petrolisthes</taxon>
    </lineage>
</organism>
<dbReference type="GO" id="GO:0042575">
    <property type="term" value="C:DNA polymerase complex"/>
    <property type="evidence" value="ECO:0007669"/>
    <property type="project" value="UniProtKB-ARBA"/>
</dbReference>
<dbReference type="PROSITE" id="PS50994">
    <property type="entry name" value="INTEGRASE"/>
    <property type="match status" value="1"/>
</dbReference>
<accession>A0AAE1L019</accession>
<gene>
    <name evidence="4" type="ORF">Pcinc_004494</name>
</gene>
<dbReference type="Pfam" id="PF22936">
    <property type="entry name" value="Pol_BBD"/>
    <property type="match status" value="1"/>
</dbReference>
<dbReference type="InterPro" id="IPR043502">
    <property type="entry name" value="DNA/RNA_pol_sf"/>
</dbReference>
<keyword evidence="5" id="KW-1185">Reference proteome</keyword>
<feature type="compositionally biased region" description="Acidic residues" evidence="2">
    <location>
        <begin position="566"/>
        <end position="575"/>
    </location>
</feature>
<dbReference type="GO" id="GO:0071897">
    <property type="term" value="P:DNA biosynthetic process"/>
    <property type="evidence" value="ECO:0007669"/>
    <property type="project" value="UniProtKB-ARBA"/>
</dbReference>
<evidence type="ECO:0000313" key="4">
    <source>
        <dbReference type="EMBL" id="KAK3891606.1"/>
    </source>
</evidence>
<dbReference type="PANTHER" id="PTHR11439:SF483">
    <property type="entry name" value="PEPTIDE SYNTHASE GLIP-LIKE, PUTATIVE (AFU_ORTHOLOGUE AFUA_3G12920)-RELATED"/>
    <property type="match status" value="1"/>
</dbReference>
<dbReference type="PANTHER" id="PTHR11439">
    <property type="entry name" value="GAG-POL-RELATED RETROTRANSPOSON"/>
    <property type="match status" value="1"/>
</dbReference>
<dbReference type="GO" id="GO:0003676">
    <property type="term" value="F:nucleic acid binding"/>
    <property type="evidence" value="ECO:0007669"/>
    <property type="project" value="InterPro"/>
</dbReference>
<keyword evidence="1" id="KW-0378">Hydrolase</keyword>
<sequence>MSSRTSTGYGPSTRLIFDGDEAKYELWEVKFKGYLRVQKLHGVVTDANPDAEKNAQVFAELVQVLDDKSINLIIRDPEDDVKSVNKVETDFHEHNDDAHNFVFKTNEQSLDPKKGNTLLVDCGAITHIVTDKSKFIRFNDKFEPENHVIELADGSRTNGAVQGKGDAMVEIYDSNGKLRKDILQNALFVPSFAHDIFSVQAATEMGTSVTFSQDNAELKTIDGTIFPIEKKKKLYFINNVQPNRERRHSAEEWHKILGHCNMKDVMKLEKVVNGMIIVGEEVFDCETCILGKMAQYRNRNPDTRATEILHFVHCDLSGPIVPTGKGEFKYMMSFVDNYSGVTKVYLLKNKTDTVLAAEKFIASMSPYGTVKRLRTDNGTEFTSESFRSLMIRNHIKQEFSAPCSPHQNGTVERFWRTLSEMARCLILESKLPKELWTYAVKTAAKIRNRCYNPRTGKTPIEILTGQKPNLSNMHKFGTVCYAYLQSKKKFDARCERGIFVGYDECPAYFVYFPEKNEIKKVRCVKFTEKFEQDLEGHDDYVHVYSRPKPQEVDEQVEENNQKEENVQEEESESQEEERRYPQRQRIKPKHLEDYDEGVDDDEGAKSMVHFCCRVADVPQRYEDAISSKESHDWKRAMEEEIQALKDNDTYELIPLPEGRTVVGGKWVYTVKNNHDSGENFKARYVAKGYSQVQGIDFQETFSPTTKLTSIRMLMQVAVQNCMTVSQMDVKTAYLNADIDCEIFLEQPQGFVETNETGEAFVCKLKKSLYGLKQSGRNWYNLLHKCLLEEDFVLSQADYCLYTKFKKDSTIIILFWVDDIIIAASNIVALNSIKRCLSNKFKMKDMGKLNWFLGTEFTFGDDCIIMNQREHCEKMLTKFNMSDCKPKAIPCDQGIVKMTNDDSKELDDPKLYRKIVGSLIYIMTGTRPDLCYVVTKLSQHMARPTQAHLGLAKHVLRYIKGTLDYCIKFSKSGHPLELVGFCDADWGGSEDRRSISGYTFQLNKCGPLISWKSKKQNTVALSTCEAEYMAITNAMQEGNFLRQLYSDMNGCDKEAVSLYVDNQGALALAKNPVHHQRSKHIDIKYHFIRSEIEQGIIDLRYIPSEENISDMFTKPATKNKMVKFGVVKGET</sequence>
<dbReference type="InterPro" id="IPR057670">
    <property type="entry name" value="SH3_retrovirus"/>
</dbReference>
<dbReference type="EMBL" id="JAWQEG010000324">
    <property type="protein sequence ID" value="KAK3891606.1"/>
    <property type="molecule type" value="Genomic_DNA"/>
</dbReference>
<dbReference type="InterPro" id="IPR001584">
    <property type="entry name" value="Integrase_cat-core"/>
</dbReference>
<dbReference type="CDD" id="cd09272">
    <property type="entry name" value="RNase_HI_RT_Ty1"/>
    <property type="match status" value="1"/>
</dbReference>
<dbReference type="Pfam" id="PF07727">
    <property type="entry name" value="RVT_2"/>
    <property type="match status" value="1"/>
</dbReference>
<evidence type="ECO:0000259" key="3">
    <source>
        <dbReference type="PROSITE" id="PS50994"/>
    </source>
</evidence>
<dbReference type="SUPFAM" id="SSF56672">
    <property type="entry name" value="DNA/RNA polymerases"/>
    <property type="match status" value="1"/>
</dbReference>
<dbReference type="InterPro" id="IPR012337">
    <property type="entry name" value="RNaseH-like_sf"/>
</dbReference>
<dbReference type="Pfam" id="PF00665">
    <property type="entry name" value="rve"/>
    <property type="match status" value="1"/>
</dbReference>
<name>A0AAE1L019_PETCI</name>
<dbReference type="Proteomes" id="UP001286313">
    <property type="component" value="Unassembled WGS sequence"/>
</dbReference>
<dbReference type="InterPro" id="IPR013103">
    <property type="entry name" value="RVT_2"/>
</dbReference>
<evidence type="ECO:0000313" key="5">
    <source>
        <dbReference type="Proteomes" id="UP001286313"/>
    </source>
</evidence>
<feature type="domain" description="Integrase catalytic" evidence="3">
    <location>
        <begin position="297"/>
        <end position="467"/>
    </location>
</feature>
<keyword evidence="1" id="KW-0645">Protease</keyword>
<reference evidence="4" key="1">
    <citation type="submission" date="2023-10" db="EMBL/GenBank/DDBJ databases">
        <title>Genome assemblies of two species of porcelain crab, Petrolisthes cinctipes and Petrolisthes manimaculis (Anomura: Porcellanidae).</title>
        <authorList>
            <person name="Angst P."/>
        </authorList>
    </citation>
    <scope>NUCLEOTIDE SEQUENCE</scope>
    <source>
        <strain evidence="4">PB745_01</strain>
        <tissue evidence="4">Gill</tissue>
    </source>
</reference>
<evidence type="ECO:0000256" key="1">
    <source>
        <dbReference type="ARBA" id="ARBA00022750"/>
    </source>
</evidence>
<keyword evidence="1" id="KW-0064">Aspartyl protease</keyword>
<dbReference type="Pfam" id="PF25597">
    <property type="entry name" value="SH3_retrovirus"/>
    <property type="match status" value="1"/>
</dbReference>
<protein>
    <recommendedName>
        <fullName evidence="3">Integrase catalytic domain-containing protein</fullName>
    </recommendedName>
</protein>
<dbReference type="InterPro" id="IPR054722">
    <property type="entry name" value="PolX-like_BBD"/>
</dbReference>
<dbReference type="GO" id="GO:0004190">
    <property type="term" value="F:aspartic-type endopeptidase activity"/>
    <property type="evidence" value="ECO:0007669"/>
    <property type="project" value="UniProtKB-KW"/>
</dbReference>
<feature type="region of interest" description="Disordered" evidence="2">
    <location>
        <begin position="549"/>
        <end position="598"/>
    </location>
</feature>
<dbReference type="GO" id="GO:0015074">
    <property type="term" value="P:DNA integration"/>
    <property type="evidence" value="ECO:0007669"/>
    <property type="project" value="InterPro"/>
</dbReference>
<dbReference type="AlphaFoldDB" id="A0AAE1L019"/>
<dbReference type="Gene3D" id="3.30.420.10">
    <property type="entry name" value="Ribonuclease H-like superfamily/Ribonuclease H"/>
    <property type="match status" value="1"/>
</dbReference>
<dbReference type="SUPFAM" id="SSF53098">
    <property type="entry name" value="Ribonuclease H-like"/>
    <property type="match status" value="1"/>
</dbReference>